<feature type="region of interest" description="Disordered" evidence="1">
    <location>
        <begin position="176"/>
        <end position="197"/>
    </location>
</feature>
<evidence type="ECO:0000313" key="2">
    <source>
        <dbReference type="EMBL" id="CBN81653.1"/>
    </source>
</evidence>
<reference evidence="2" key="1">
    <citation type="journal article" date="2011" name="Comp. Biochem. Physiol. Part D Genomics Proteomics">
        <title>Analysis of single nucleotide polymorphisms in three chromosomes of European sea bass Dicentrarchus labrax.</title>
        <authorList>
            <person name="Kuhl H."/>
            <person name="Tine M."/>
            <person name="Hecht J."/>
            <person name="Knaust F."/>
            <person name="Reinhardt R."/>
        </authorList>
    </citation>
    <scope>NUCLEOTIDE SEQUENCE</scope>
</reference>
<accession>E6ZHW9</accession>
<dbReference type="EMBL" id="FQ310507">
    <property type="protein sequence ID" value="CBN81653.1"/>
    <property type="molecule type" value="Genomic_DNA"/>
</dbReference>
<reference evidence="2" key="3">
    <citation type="journal article" date="2011" name="Mar. Genomics">
        <title>Comparative analysis of intronless genes in teleost fish genomes: Insights into their evolution and molecular function.</title>
        <authorList>
            <person name="Tine M."/>
            <person name="Kuhl H."/>
            <person name="Beck A."/>
            <person name="Bargelloni L."/>
            <person name="Reinhardt R."/>
        </authorList>
    </citation>
    <scope>NUCLEOTIDE SEQUENCE</scope>
</reference>
<evidence type="ECO:0000256" key="1">
    <source>
        <dbReference type="SAM" id="MobiDB-lite"/>
    </source>
</evidence>
<gene>
    <name evidence="2" type="primary">TANC1</name>
    <name evidence="2" type="ORF">DLA_Ib04950</name>
</gene>
<sequence>MGSRKKWNLAARSPFATIRGRLGPRRKGVEGLCVSSLLGVLRSHTWLIGEEDVAFLLARTSLPRYQHHRTHSLSFSFCYSSADGGSEDLADPRSPSLDPHLSHVGQGGSIDSDCAFEGDYGVPPLSMTEGMQHIRIMEGVSRSLPSSPLLTHQTISVRLQPVKKLTAPLRKAKFVESPRIPQSELGSPTHTSTTAKNPDLDTYCRGKFLASSSLISLCYFLHVVSCPVNAVE</sequence>
<organism evidence="2">
    <name type="scientific">Dicentrarchus labrax</name>
    <name type="common">European seabass</name>
    <name type="synonym">Morone labrax</name>
    <dbReference type="NCBI Taxonomy" id="13489"/>
    <lineage>
        <taxon>Eukaryota</taxon>
        <taxon>Metazoa</taxon>
        <taxon>Chordata</taxon>
        <taxon>Craniata</taxon>
        <taxon>Vertebrata</taxon>
        <taxon>Euteleostomi</taxon>
        <taxon>Actinopterygii</taxon>
        <taxon>Neopterygii</taxon>
        <taxon>Teleostei</taxon>
        <taxon>Neoteleostei</taxon>
        <taxon>Acanthomorphata</taxon>
        <taxon>Eupercaria</taxon>
        <taxon>Moronidae</taxon>
        <taxon>Dicentrarchus</taxon>
    </lineage>
</organism>
<name>E6ZHW9_DICLA</name>
<reference evidence="2" key="2">
    <citation type="journal article" date="2011" name="Genomics">
        <title>Directed sequencing and annotation of three Dicentrarchus labrax L. chromosomes by applying Sanger- and pyrosequencing technologies on pooled DNA of comparatively mapped BAC clones.</title>
        <authorList>
            <person name="Kuhl H."/>
            <person name="Tine M."/>
            <person name="Beck A."/>
            <person name="Timmermann B."/>
            <person name="Kodira C."/>
            <person name="Reinhardt R."/>
        </authorList>
    </citation>
    <scope>NUCLEOTIDE SEQUENCE</scope>
</reference>
<protein>
    <submittedName>
        <fullName evidence="2">Protein TANC1</fullName>
    </submittedName>
</protein>
<dbReference type="AlphaFoldDB" id="E6ZHW9"/>
<feature type="compositionally biased region" description="Polar residues" evidence="1">
    <location>
        <begin position="184"/>
        <end position="196"/>
    </location>
</feature>
<proteinExistence type="predicted"/>